<feature type="compositionally biased region" description="Low complexity" evidence="1">
    <location>
        <begin position="214"/>
        <end position="229"/>
    </location>
</feature>
<accession>A0A812Y2B2</accession>
<evidence type="ECO:0000313" key="2">
    <source>
        <dbReference type="EMBL" id="CAE7753288.1"/>
    </source>
</evidence>
<gene>
    <name evidence="2" type="ORF">SPIL2461_LOCUS21846</name>
</gene>
<reference evidence="2" key="1">
    <citation type="submission" date="2021-02" db="EMBL/GenBank/DDBJ databases">
        <authorList>
            <person name="Dougan E. K."/>
            <person name="Rhodes N."/>
            <person name="Thang M."/>
            <person name="Chan C."/>
        </authorList>
    </citation>
    <scope>NUCLEOTIDE SEQUENCE</scope>
</reference>
<name>A0A812Y2B2_SYMPI</name>
<evidence type="ECO:0000313" key="3">
    <source>
        <dbReference type="Proteomes" id="UP000649617"/>
    </source>
</evidence>
<comment type="caution">
    <text evidence="2">The sequence shown here is derived from an EMBL/GenBank/DDBJ whole genome shotgun (WGS) entry which is preliminary data.</text>
</comment>
<protein>
    <submittedName>
        <fullName evidence="2">Uncharacterized protein</fullName>
    </submittedName>
</protein>
<dbReference type="PANTHER" id="PTHR40763:SF5">
    <property type="entry name" value="MEMBRANE PROTEIN"/>
    <property type="match status" value="1"/>
</dbReference>
<sequence>MSSFVAFFSGADKYGRWVPDSEITASAYLGGATVDFSQALFQHPVMTLSSTAFMGSVTIIIPPGMLVEQDGSAIFGGFGDCGGIWSSSQSSGLAGRAPVTLRVVGTAMMGRVNVVVNPRAPPAQLLSPEEVSRILREVPAAPSTTVSDLLSEALQGQSLPQAGGNLPQPDPRQALLQGVLAANAHDPRAAALSAALNGGAAAPTAAPAAPAVGVPAAGASGPVVQGVPVEGSSLKELD</sequence>
<feature type="region of interest" description="Disordered" evidence="1">
    <location>
        <begin position="214"/>
        <end position="238"/>
    </location>
</feature>
<evidence type="ECO:0000256" key="1">
    <source>
        <dbReference type="SAM" id="MobiDB-lite"/>
    </source>
</evidence>
<dbReference type="EMBL" id="CAJNIZ010046654">
    <property type="protein sequence ID" value="CAE7753288.1"/>
    <property type="molecule type" value="Genomic_DNA"/>
</dbReference>
<organism evidence="2 3">
    <name type="scientific">Symbiodinium pilosum</name>
    <name type="common">Dinoflagellate</name>
    <dbReference type="NCBI Taxonomy" id="2952"/>
    <lineage>
        <taxon>Eukaryota</taxon>
        <taxon>Sar</taxon>
        <taxon>Alveolata</taxon>
        <taxon>Dinophyceae</taxon>
        <taxon>Suessiales</taxon>
        <taxon>Symbiodiniaceae</taxon>
        <taxon>Symbiodinium</taxon>
    </lineage>
</organism>
<proteinExistence type="predicted"/>
<dbReference type="Proteomes" id="UP000649617">
    <property type="component" value="Unassembled WGS sequence"/>
</dbReference>
<dbReference type="OrthoDB" id="10490492at2759"/>
<dbReference type="PANTHER" id="PTHR40763">
    <property type="entry name" value="MEMBRANE PROTEIN-RELATED"/>
    <property type="match status" value="1"/>
</dbReference>
<keyword evidence="3" id="KW-1185">Reference proteome</keyword>
<dbReference type="AlphaFoldDB" id="A0A812Y2B2"/>